<comment type="function">
    <text evidence="11">Small subunit of the glutamine-dependent carbamoyl phosphate synthetase (CPSase). CPSase catalyzes the formation of carbamoyl phosphate from the ammonia moiety of glutamine, carbonate, and phosphate donated by ATP, constituting the first step of 2 biosynthetic pathways, one leading to arginine and/or urea and the other to pyrimidine nucleotides. The small subunit (glutamine amidotransferase) binds and cleaves glutamine to supply the large subunit with the substrate ammonia.</text>
</comment>
<dbReference type="PROSITE" id="PS51273">
    <property type="entry name" value="GATASE_TYPE_1"/>
    <property type="match status" value="1"/>
</dbReference>
<organism evidence="13 14">
    <name type="scientific">Candidatus Frankia alpina</name>
    <dbReference type="NCBI Taxonomy" id="2699483"/>
    <lineage>
        <taxon>Bacteria</taxon>
        <taxon>Bacillati</taxon>
        <taxon>Actinomycetota</taxon>
        <taxon>Actinomycetes</taxon>
        <taxon>Frankiales</taxon>
        <taxon>Frankiaceae</taxon>
        <taxon>Frankia</taxon>
    </lineage>
</organism>
<dbReference type="HAMAP" id="MF_01209">
    <property type="entry name" value="CPSase_S_chain"/>
    <property type="match status" value="1"/>
</dbReference>
<feature type="binding site" evidence="11">
    <location>
        <position position="264"/>
    </location>
    <ligand>
        <name>L-glutamine</name>
        <dbReference type="ChEBI" id="CHEBI:58359"/>
    </ligand>
</feature>
<comment type="pathway">
    <text evidence="2 11">Amino-acid biosynthesis; L-arginine biosynthesis; carbamoyl phosphate from bicarbonate: step 1/1.</text>
</comment>
<dbReference type="InterPro" id="IPR035686">
    <property type="entry name" value="CPSase_GATase1"/>
</dbReference>
<feature type="region of interest" description="CPSase" evidence="11">
    <location>
        <begin position="1"/>
        <end position="183"/>
    </location>
</feature>
<dbReference type="PRINTS" id="PR00099">
    <property type="entry name" value="CPSGATASE"/>
</dbReference>
<dbReference type="GO" id="GO:0006541">
    <property type="term" value="P:glutamine metabolic process"/>
    <property type="evidence" value="ECO:0007669"/>
    <property type="project" value="InterPro"/>
</dbReference>
<dbReference type="PANTHER" id="PTHR43418:SF7">
    <property type="entry name" value="CARBAMOYL-PHOSPHATE SYNTHASE SMALL CHAIN"/>
    <property type="match status" value="1"/>
</dbReference>
<evidence type="ECO:0000256" key="11">
    <source>
        <dbReference type="HAMAP-Rule" id="MF_01209"/>
    </source>
</evidence>
<comment type="caution">
    <text evidence="13">The sequence shown here is derived from an EMBL/GenBank/DDBJ whole genome shotgun (WGS) entry which is preliminary data.</text>
</comment>
<dbReference type="SUPFAM" id="SSF52021">
    <property type="entry name" value="Carbamoyl phosphate synthetase, small subunit N-terminal domain"/>
    <property type="match status" value="1"/>
</dbReference>
<comment type="catalytic activity">
    <reaction evidence="9 11">
        <text>hydrogencarbonate + L-glutamine + 2 ATP + H2O = carbamoyl phosphate + L-glutamate + 2 ADP + phosphate + 2 H(+)</text>
        <dbReference type="Rhea" id="RHEA:18633"/>
        <dbReference type="ChEBI" id="CHEBI:15377"/>
        <dbReference type="ChEBI" id="CHEBI:15378"/>
        <dbReference type="ChEBI" id="CHEBI:17544"/>
        <dbReference type="ChEBI" id="CHEBI:29985"/>
        <dbReference type="ChEBI" id="CHEBI:30616"/>
        <dbReference type="ChEBI" id="CHEBI:43474"/>
        <dbReference type="ChEBI" id="CHEBI:58228"/>
        <dbReference type="ChEBI" id="CHEBI:58359"/>
        <dbReference type="ChEBI" id="CHEBI:456216"/>
        <dbReference type="EC" id="6.3.5.5"/>
    </reaction>
</comment>
<feature type="binding site" evidence="11">
    <location>
        <position position="261"/>
    </location>
    <ligand>
        <name>L-glutamine</name>
        <dbReference type="ChEBI" id="CHEBI:58359"/>
    </ligand>
</feature>
<dbReference type="Gene3D" id="3.40.50.880">
    <property type="match status" value="1"/>
</dbReference>
<dbReference type="GO" id="GO:0006526">
    <property type="term" value="P:L-arginine biosynthetic process"/>
    <property type="evidence" value="ECO:0007669"/>
    <property type="project" value="UniProtKB-UniRule"/>
</dbReference>
<feature type="binding site" evidence="11">
    <location>
        <position position="40"/>
    </location>
    <ligand>
        <name>L-glutamine</name>
        <dbReference type="ChEBI" id="CHEBI:58359"/>
    </ligand>
</feature>
<evidence type="ECO:0000256" key="1">
    <source>
        <dbReference type="ARBA" id="ARBA00004812"/>
    </source>
</evidence>
<evidence type="ECO:0000313" key="13">
    <source>
        <dbReference type="EMBL" id="THJ75664.1"/>
    </source>
</evidence>
<dbReference type="NCBIfam" id="TIGR01368">
    <property type="entry name" value="CPSaseIIsmall"/>
    <property type="match status" value="1"/>
</dbReference>
<dbReference type="Pfam" id="PF00117">
    <property type="entry name" value="GATase"/>
    <property type="match status" value="1"/>
</dbReference>
<accession>A0A4S5ET98</accession>
<dbReference type="Proteomes" id="UP000305282">
    <property type="component" value="Unassembled WGS sequence"/>
</dbReference>
<evidence type="ECO:0000256" key="6">
    <source>
        <dbReference type="ARBA" id="ARBA00022840"/>
    </source>
</evidence>
<feature type="active site" evidence="11">
    <location>
        <position position="352"/>
    </location>
</feature>
<dbReference type="PANTHER" id="PTHR43418">
    <property type="entry name" value="MULTIFUNCTIONAL TRYPTOPHAN BIOSYNTHESIS PROTEIN-RELATED"/>
    <property type="match status" value="1"/>
</dbReference>
<dbReference type="UniPathway" id="UPA00070">
    <property type="reaction ID" value="UER00115"/>
</dbReference>
<keyword evidence="4 11" id="KW-0436">Ligase</keyword>
<dbReference type="OrthoDB" id="9804328at2"/>
<evidence type="ECO:0000313" key="14">
    <source>
        <dbReference type="Proteomes" id="UP000305282"/>
    </source>
</evidence>
<dbReference type="GO" id="GO:0044205">
    <property type="term" value="P:'de novo' UMP biosynthetic process"/>
    <property type="evidence" value="ECO:0007669"/>
    <property type="project" value="UniProtKB-UniRule"/>
</dbReference>
<keyword evidence="7 11" id="KW-0315">Glutamine amidotransferase</keyword>
<dbReference type="GO" id="GO:0004088">
    <property type="term" value="F:carbamoyl-phosphate synthase (glutamine-hydrolyzing) activity"/>
    <property type="evidence" value="ECO:0007669"/>
    <property type="project" value="UniProtKB-UniRule"/>
</dbReference>
<dbReference type="AlphaFoldDB" id="A0A4S5ET98"/>
<dbReference type="GO" id="GO:0006207">
    <property type="term" value="P:'de novo' pyrimidine nucleobase biosynthetic process"/>
    <property type="evidence" value="ECO:0007669"/>
    <property type="project" value="InterPro"/>
</dbReference>
<keyword evidence="6 11" id="KW-0067">ATP-binding</keyword>
<proteinExistence type="inferred from homology"/>
<keyword evidence="8 11" id="KW-0665">Pyrimidine biosynthesis</keyword>
<evidence type="ECO:0000256" key="10">
    <source>
        <dbReference type="ARBA" id="ARBA00049285"/>
    </source>
</evidence>
<protein>
    <recommendedName>
        <fullName evidence="11">Carbamoyl phosphate synthase small chain</fullName>
        <ecNumber evidence="11">6.3.5.5</ecNumber>
    </recommendedName>
    <alternativeName>
        <fullName evidence="11">Carbamoyl phosphate synthetase glutamine chain</fullName>
    </alternativeName>
</protein>
<dbReference type="CDD" id="cd01744">
    <property type="entry name" value="GATase1_CPSase"/>
    <property type="match status" value="1"/>
</dbReference>
<feature type="domain" description="Carbamoyl-phosphate synthase small subunit N-terminal" evidence="12">
    <location>
        <begin position="1"/>
        <end position="126"/>
    </location>
</feature>
<dbReference type="InterPro" id="IPR050472">
    <property type="entry name" value="Anth_synth/Amidotransfase"/>
</dbReference>
<feature type="binding site" evidence="11">
    <location>
        <position position="304"/>
    </location>
    <ligand>
        <name>L-glutamine</name>
        <dbReference type="ChEBI" id="CHEBI:58359"/>
    </ligand>
</feature>
<sequence length="386" mass="40409">MLEDGRSFVGEAYGAIGETFGEAVFCTGMTGYQETLSDPSFHGQIVIMTAPHIGNTGVNDADYESDRIQVAGFVVRDPARRPSSWRSRGSLDDELVAAGVVGISGLDTRALTRHLRERGAMRCGISSMLADGARADAEGERVALAALLDRVCSSPEMIGADLAPLVSTPEPYVVPAVSGTAQFKVAALDLGIKRATPAAMAALGCEVHVLPARTTGEELLALEPDGVFLSNGPGDPSTADYAVEALRTVLRADVPVFGICFGHQLLARALGFETYKLTYGHRGVNQPVGDVATGRIAVTSQNHGFAVNAPLTGVTDTPFGRVVASHIGLNDEVVEGLECLDVPAFSVQFHPEAAPGPHDAAGLFERFRDLMAAARQARVAAAGGEV</sequence>
<keyword evidence="11" id="KW-0055">Arginine biosynthesis</keyword>
<evidence type="ECO:0000256" key="8">
    <source>
        <dbReference type="ARBA" id="ARBA00022975"/>
    </source>
</evidence>
<evidence type="ECO:0000256" key="3">
    <source>
        <dbReference type="ARBA" id="ARBA00007800"/>
    </source>
</evidence>
<feature type="active site" evidence="11">
    <location>
        <position position="350"/>
    </location>
</feature>
<dbReference type="InterPro" id="IPR017926">
    <property type="entry name" value="GATASE"/>
</dbReference>
<evidence type="ECO:0000256" key="5">
    <source>
        <dbReference type="ARBA" id="ARBA00022741"/>
    </source>
</evidence>
<comment type="similarity">
    <text evidence="3 11">Belongs to the CarA family.</text>
</comment>
<feature type="active site" description="Nucleophile" evidence="11">
    <location>
        <position position="260"/>
    </location>
</feature>
<dbReference type="GO" id="GO:0004359">
    <property type="term" value="F:glutaminase activity"/>
    <property type="evidence" value="ECO:0007669"/>
    <property type="project" value="RHEA"/>
</dbReference>
<dbReference type="EMBL" id="SSXH01000055">
    <property type="protein sequence ID" value="THJ75664.1"/>
    <property type="molecule type" value="Genomic_DNA"/>
</dbReference>
<comment type="catalytic activity">
    <reaction evidence="10 11">
        <text>L-glutamine + H2O = L-glutamate + NH4(+)</text>
        <dbReference type="Rhea" id="RHEA:15889"/>
        <dbReference type="ChEBI" id="CHEBI:15377"/>
        <dbReference type="ChEBI" id="CHEBI:28938"/>
        <dbReference type="ChEBI" id="CHEBI:29985"/>
        <dbReference type="ChEBI" id="CHEBI:58359"/>
    </reaction>
</comment>
<reference evidence="13 14" key="1">
    <citation type="submission" date="2019-04" db="EMBL/GenBank/DDBJ databases">
        <title>Draft genome sequences for three unisolated Alnus-infective Frankia Sp+ strains, AgTrS, AiOr and AvVan, the first sequenced Frankia strains able to sporulate in-planta.</title>
        <authorList>
            <person name="Bethencourt L."/>
            <person name="Vautrin F."/>
            <person name="Taib N."/>
            <person name="Dubost A."/>
            <person name="Castro-Garcia L."/>
            <person name="Imbaud O."/>
            <person name="Abrouk D."/>
            <person name="Fournier P."/>
            <person name="Briolay J."/>
            <person name="Nguyen A."/>
            <person name="Normand P."/>
            <person name="Fernandez M.P."/>
            <person name="Brochier-Armanet C."/>
            <person name="Herrera-Belaroussi A."/>
        </authorList>
    </citation>
    <scope>NUCLEOTIDE SEQUENCE [LARGE SCALE GENOMIC DNA]</scope>
    <source>
        <strain evidence="13 14">AvVan</strain>
    </source>
</reference>
<dbReference type="GO" id="GO:0005524">
    <property type="term" value="F:ATP binding"/>
    <property type="evidence" value="ECO:0007669"/>
    <property type="project" value="UniProtKB-UniRule"/>
</dbReference>
<name>A0A4S5ET98_9ACTN</name>
<gene>
    <name evidence="11 13" type="primary">carA</name>
    <name evidence="13" type="ORF">E7Y31_04175</name>
</gene>
<evidence type="ECO:0000256" key="2">
    <source>
        <dbReference type="ARBA" id="ARBA00005077"/>
    </source>
</evidence>
<feature type="binding site" evidence="11">
    <location>
        <position position="305"/>
    </location>
    <ligand>
        <name>L-glutamine</name>
        <dbReference type="ChEBI" id="CHEBI:58359"/>
    </ligand>
</feature>
<evidence type="ECO:0000256" key="7">
    <source>
        <dbReference type="ARBA" id="ARBA00022962"/>
    </source>
</evidence>
<keyword evidence="5 11" id="KW-0547">Nucleotide-binding</keyword>
<evidence type="ECO:0000256" key="9">
    <source>
        <dbReference type="ARBA" id="ARBA00048816"/>
    </source>
</evidence>
<evidence type="ECO:0000259" key="12">
    <source>
        <dbReference type="SMART" id="SM01097"/>
    </source>
</evidence>
<dbReference type="Pfam" id="PF00988">
    <property type="entry name" value="CPSase_sm_chain"/>
    <property type="match status" value="1"/>
</dbReference>
<comment type="pathway">
    <text evidence="1 11">Pyrimidine metabolism; UMP biosynthesis via de novo pathway; (S)-dihydroorotate from bicarbonate: step 1/3.</text>
</comment>
<dbReference type="UniPathway" id="UPA00068">
    <property type="reaction ID" value="UER00171"/>
</dbReference>
<keyword evidence="14" id="KW-1185">Reference proteome</keyword>
<dbReference type="SUPFAM" id="SSF52317">
    <property type="entry name" value="Class I glutamine amidotransferase-like"/>
    <property type="match status" value="1"/>
</dbReference>
<dbReference type="PRINTS" id="PR00096">
    <property type="entry name" value="GATASE"/>
</dbReference>
<feature type="binding site" evidence="11">
    <location>
        <position position="302"/>
    </location>
    <ligand>
        <name>L-glutamine</name>
        <dbReference type="ChEBI" id="CHEBI:58359"/>
    </ligand>
</feature>
<dbReference type="InterPro" id="IPR002474">
    <property type="entry name" value="CarbamoylP_synth_ssu_N"/>
</dbReference>
<evidence type="ECO:0000256" key="4">
    <source>
        <dbReference type="ARBA" id="ARBA00022598"/>
    </source>
</evidence>
<dbReference type="InterPro" id="IPR029062">
    <property type="entry name" value="Class_I_gatase-like"/>
</dbReference>
<dbReference type="InterPro" id="IPR006274">
    <property type="entry name" value="CarbamoylP_synth_ssu"/>
</dbReference>
<dbReference type="InterPro" id="IPR036480">
    <property type="entry name" value="CarbP_synth_ssu_N_sf"/>
</dbReference>
<dbReference type="Gene3D" id="3.50.30.20">
    <property type="entry name" value="Carbamoyl-phosphate synthase small subunit, N-terminal domain"/>
    <property type="match status" value="1"/>
</dbReference>
<dbReference type="PRINTS" id="PR00097">
    <property type="entry name" value="ANTSNTHASEII"/>
</dbReference>
<keyword evidence="11" id="KW-0028">Amino-acid biosynthesis</keyword>
<comment type="subunit">
    <text evidence="11">Composed of two chains; the small (or glutamine) chain promotes the hydrolysis of glutamine to ammonia, which is used by the large (or ammonia) chain to synthesize carbamoyl phosphate. Tetramer of heterodimers (alpha,beta)4.</text>
</comment>
<dbReference type="FunFam" id="3.50.30.20:FF:000001">
    <property type="entry name" value="Carbamoyl-phosphate synthase small chain"/>
    <property type="match status" value="1"/>
</dbReference>
<dbReference type="EC" id="6.3.5.5" evidence="11"/>
<dbReference type="NCBIfam" id="NF009475">
    <property type="entry name" value="PRK12838.1"/>
    <property type="match status" value="1"/>
</dbReference>
<feature type="binding site" evidence="11">
    <location>
        <position position="234"/>
    </location>
    <ligand>
        <name>L-glutamine</name>
        <dbReference type="ChEBI" id="CHEBI:58359"/>
    </ligand>
</feature>
<dbReference type="SMART" id="SM01097">
    <property type="entry name" value="CPSase_sm_chain"/>
    <property type="match status" value="1"/>
</dbReference>
<feature type="binding site" evidence="11">
    <location>
        <position position="232"/>
    </location>
    <ligand>
        <name>L-glutamine</name>
        <dbReference type="ChEBI" id="CHEBI:58359"/>
    </ligand>
</feature>